<evidence type="ECO:0000256" key="6">
    <source>
        <dbReference type="SAM" id="SignalP"/>
    </source>
</evidence>
<dbReference type="InterPro" id="IPR051202">
    <property type="entry name" value="Peptidase_C40"/>
</dbReference>
<accession>A0A0R2NJL1</accession>
<evidence type="ECO:0000313" key="9">
    <source>
        <dbReference type="Proteomes" id="UP000051249"/>
    </source>
</evidence>
<dbReference type="Proteomes" id="UP000051249">
    <property type="component" value="Unassembled WGS sequence"/>
</dbReference>
<gene>
    <name evidence="8" type="ORF">IV88_GL001235</name>
</gene>
<feature type="compositionally biased region" description="Polar residues" evidence="5">
    <location>
        <begin position="79"/>
        <end position="89"/>
    </location>
</feature>
<feature type="region of interest" description="Disordered" evidence="5">
    <location>
        <begin position="45"/>
        <end position="89"/>
    </location>
</feature>
<dbReference type="GO" id="GO:0006508">
    <property type="term" value="P:proteolysis"/>
    <property type="evidence" value="ECO:0007669"/>
    <property type="project" value="UniProtKB-KW"/>
</dbReference>
<keyword evidence="4" id="KW-0788">Thiol protease</keyword>
<proteinExistence type="inferred from homology"/>
<dbReference type="InterPro" id="IPR000064">
    <property type="entry name" value="NLP_P60_dom"/>
</dbReference>
<protein>
    <submittedName>
        <fullName evidence="8">Cell wall-associated hydrolase</fullName>
    </submittedName>
</protein>
<evidence type="ECO:0000256" key="1">
    <source>
        <dbReference type="ARBA" id="ARBA00007074"/>
    </source>
</evidence>
<comment type="caution">
    <text evidence="8">The sequence shown here is derived from an EMBL/GenBank/DDBJ whole genome shotgun (WGS) entry which is preliminary data.</text>
</comment>
<evidence type="ECO:0000256" key="4">
    <source>
        <dbReference type="ARBA" id="ARBA00022807"/>
    </source>
</evidence>
<feature type="signal peptide" evidence="6">
    <location>
        <begin position="1"/>
        <end position="25"/>
    </location>
</feature>
<evidence type="ECO:0000313" key="8">
    <source>
        <dbReference type="EMBL" id="KRO25967.1"/>
    </source>
</evidence>
<sequence length="213" mass="23888">MLKRNLLITLSALAVMLFAGTNIHADQKAPKKFPEHLQKIIDIETDHDTNKNSSDQQTNANTKVAAIKDDDTFSDTSDENGTTNTGKDFSSIQNVLNDQMGKPYTWGATGPKTFDCSGLTQYVFKHALNKSINRTAEQQYNQFKHVKHSDVKPGDLVFFSYNGGKTIDHVGIIVKGNNMMVDAQDRGVIRETYMSSWWRGYIAGYARVVNFDK</sequence>
<dbReference type="AlphaFoldDB" id="A0A0R2NJL1"/>
<comment type="similarity">
    <text evidence="1">Belongs to the peptidase C40 family.</text>
</comment>
<keyword evidence="6" id="KW-0732">Signal</keyword>
<evidence type="ECO:0000259" key="7">
    <source>
        <dbReference type="PROSITE" id="PS51935"/>
    </source>
</evidence>
<evidence type="ECO:0000256" key="5">
    <source>
        <dbReference type="SAM" id="MobiDB-lite"/>
    </source>
</evidence>
<keyword evidence="9" id="KW-1185">Reference proteome</keyword>
<dbReference type="SUPFAM" id="SSF54001">
    <property type="entry name" value="Cysteine proteinases"/>
    <property type="match status" value="1"/>
</dbReference>
<dbReference type="EMBL" id="JQCQ01000004">
    <property type="protein sequence ID" value="KRO25967.1"/>
    <property type="molecule type" value="Genomic_DNA"/>
</dbReference>
<dbReference type="PANTHER" id="PTHR47053">
    <property type="entry name" value="MUREIN DD-ENDOPEPTIDASE MEPH-RELATED"/>
    <property type="match status" value="1"/>
</dbReference>
<organism evidence="8 9">
    <name type="scientific">Pediococcus argentinicus</name>
    <dbReference type="NCBI Taxonomy" id="480391"/>
    <lineage>
        <taxon>Bacteria</taxon>
        <taxon>Bacillati</taxon>
        <taxon>Bacillota</taxon>
        <taxon>Bacilli</taxon>
        <taxon>Lactobacillales</taxon>
        <taxon>Lactobacillaceae</taxon>
        <taxon>Pediococcus</taxon>
    </lineage>
</organism>
<evidence type="ECO:0000256" key="3">
    <source>
        <dbReference type="ARBA" id="ARBA00022801"/>
    </source>
</evidence>
<feature type="compositionally biased region" description="Polar residues" evidence="5">
    <location>
        <begin position="51"/>
        <end position="62"/>
    </location>
</feature>
<evidence type="ECO:0000256" key="2">
    <source>
        <dbReference type="ARBA" id="ARBA00022670"/>
    </source>
</evidence>
<reference evidence="8 9" key="1">
    <citation type="journal article" date="2015" name="Genome Announc.">
        <title>Expanding the biotechnology potential of lactobacilli through comparative genomics of 213 strains and associated genera.</title>
        <authorList>
            <person name="Sun Z."/>
            <person name="Harris H.M."/>
            <person name="McCann A."/>
            <person name="Guo C."/>
            <person name="Argimon S."/>
            <person name="Zhang W."/>
            <person name="Yang X."/>
            <person name="Jeffery I.B."/>
            <person name="Cooney J.C."/>
            <person name="Kagawa T.F."/>
            <person name="Liu W."/>
            <person name="Song Y."/>
            <person name="Salvetti E."/>
            <person name="Wrobel A."/>
            <person name="Rasinkangas P."/>
            <person name="Parkhill J."/>
            <person name="Rea M.C."/>
            <person name="O'Sullivan O."/>
            <person name="Ritari J."/>
            <person name="Douillard F.P."/>
            <person name="Paul Ross R."/>
            <person name="Yang R."/>
            <person name="Briner A.E."/>
            <person name="Felis G.E."/>
            <person name="de Vos W.M."/>
            <person name="Barrangou R."/>
            <person name="Klaenhammer T.R."/>
            <person name="Caufield P.W."/>
            <person name="Cui Y."/>
            <person name="Zhang H."/>
            <person name="O'Toole P.W."/>
        </authorList>
    </citation>
    <scope>NUCLEOTIDE SEQUENCE [LARGE SCALE GENOMIC DNA]</scope>
    <source>
        <strain evidence="8 9">DSM 23026</strain>
    </source>
</reference>
<feature type="chain" id="PRO_5006421148" evidence="6">
    <location>
        <begin position="26"/>
        <end position="213"/>
    </location>
</feature>
<feature type="domain" description="NlpC/P60" evidence="7">
    <location>
        <begin position="86"/>
        <end position="209"/>
    </location>
</feature>
<keyword evidence="3 8" id="KW-0378">Hydrolase</keyword>
<dbReference type="Pfam" id="PF00877">
    <property type="entry name" value="NLPC_P60"/>
    <property type="match status" value="1"/>
</dbReference>
<keyword evidence="2" id="KW-0645">Protease</keyword>
<dbReference type="RefSeq" id="WP_057798087.1">
    <property type="nucleotide sequence ID" value="NZ_BJZZ01000004.1"/>
</dbReference>
<dbReference type="Gene3D" id="3.90.1720.10">
    <property type="entry name" value="endopeptidase domain like (from Nostoc punctiforme)"/>
    <property type="match status" value="1"/>
</dbReference>
<dbReference type="PATRIC" id="fig|480391.4.peg.1252"/>
<dbReference type="PROSITE" id="PS51935">
    <property type="entry name" value="NLPC_P60"/>
    <property type="match status" value="1"/>
</dbReference>
<dbReference type="GO" id="GO:0008234">
    <property type="term" value="F:cysteine-type peptidase activity"/>
    <property type="evidence" value="ECO:0007669"/>
    <property type="project" value="UniProtKB-KW"/>
</dbReference>
<dbReference type="InterPro" id="IPR038765">
    <property type="entry name" value="Papain-like_cys_pep_sf"/>
</dbReference>
<name>A0A0R2NJL1_9LACO</name>
<dbReference type="PANTHER" id="PTHR47053:SF1">
    <property type="entry name" value="MUREIN DD-ENDOPEPTIDASE MEPH-RELATED"/>
    <property type="match status" value="1"/>
</dbReference>